<dbReference type="SMART" id="SM01323">
    <property type="entry name" value="YajC"/>
    <property type="match status" value="1"/>
</dbReference>
<evidence type="ECO:0000313" key="13">
    <source>
        <dbReference type="Proteomes" id="UP000886744"/>
    </source>
</evidence>
<dbReference type="PRINTS" id="PR01853">
    <property type="entry name" value="YAJCTRNLCASE"/>
</dbReference>
<dbReference type="InterPro" id="IPR003849">
    <property type="entry name" value="Preprotein_translocase_YajC"/>
</dbReference>
<keyword evidence="5" id="KW-1003">Cell membrane</keyword>
<evidence type="ECO:0000256" key="8">
    <source>
        <dbReference type="ARBA" id="ARBA00022989"/>
    </source>
</evidence>
<sequence length="111" mass="12891">MNLITMFLLQAQTQPQGEPTFFQQYSFLILMILIFVVMYFFMIRPQQKKQKEVVKWRESLKKGDKIVTVGGIYGTVAEVKDTFLVVEIDANVKIRVDKSSVVKDITDVQNR</sequence>
<dbReference type="GO" id="GO:0005886">
    <property type="term" value="C:plasma membrane"/>
    <property type="evidence" value="ECO:0007669"/>
    <property type="project" value="UniProtKB-SubCell"/>
</dbReference>
<evidence type="ECO:0000256" key="9">
    <source>
        <dbReference type="ARBA" id="ARBA00023010"/>
    </source>
</evidence>
<evidence type="ECO:0000256" key="2">
    <source>
        <dbReference type="ARBA" id="ARBA00006742"/>
    </source>
</evidence>
<dbReference type="AlphaFoldDB" id="A0A9D1E2W5"/>
<evidence type="ECO:0000256" key="6">
    <source>
        <dbReference type="ARBA" id="ARBA00022692"/>
    </source>
</evidence>
<keyword evidence="7" id="KW-0653">Protein transport</keyword>
<dbReference type="EMBL" id="DVHI01000102">
    <property type="protein sequence ID" value="HIR63542.1"/>
    <property type="molecule type" value="Genomic_DNA"/>
</dbReference>
<keyword evidence="9" id="KW-0811">Translocation</keyword>
<evidence type="ECO:0000256" key="1">
    <source>
        <dbReference type="ARBA" id="ARBA00004162"/>
    </source>
</evidence>
<name>A0A9D1E2W5_9BACT</name>
<keyword evidence="4" id="KW-0813">Transport</keyword>
<evidence type="ECO:0000313" key="12">
    <source>
        <dbReference type="EMBL" id="HIR63542.1"/>
    </source>
</evidence>
<evidence type="ECO:0000256" key="7">
    <source>
        <dbReference type="ARBA" id="ARBA00022927"/>
    </source>
</evidence>
<comment type="similarity">
    <text evidence="2">Belongs to the YajC family.</text>
</comment>
<feature type="transmembrane region" description="Helical" evidence="11">
    <location>
        <begin position="25"/>
        <end position="42"/>
    </location>
</feature>
<accession>A0A9D1E2W5</accession>
<proteinExistence type="inferred from homology"/>
<keyword evidence="10 11" id="KW-0472">Membrane</keyword>
<evidence type="ECO:0000256" key="4">
    <source>
        <dbReference type="ARBA" id="ARBA00022448"/>
    </source>
</evidence>
<dbReference type="GO" id="GO:0015031">
    <property type="term" value="P:protein transport"/>
    <property type="evidence" value="ECO:0007669"/>
    <property type="project" value="UniProtKB-KW"/>
</dbReference>
<gene>
    <name evidence="12" type="primary">yajC</name>
    <name evidence="12" type="ORF">IAC94_08525</name>
</gene>
<evidence type="ECO:0000256" key="5">
    <source>
        <dbReference type="ARBA" id="ARBA00022475"/>
    </source>
</evidence>
<protein>
    <recommendedName>
        <fullName evidence="3">Sec translocon accessory complex subunit YajC</fullName>
    </recommendedName>
</protein>
<organism evidence="12 13">
    <name type="scientific">Candidatus Coprenecus avistercoris</name>
    <dbReference type="NCBI Taxonomy" id="2840730"/>
    <lineage>
        <taxon>Bacteria</taxon>
        <taxon>Pseudomonadati</taxon>
        <taxon>Bacteroidota</taxon>
        <taxon>Bacteroidia</taxon>
        <taxon>Bacteroidales</taxon>
        <taxon>Rikenellaceae</taxon>
        <taxon>Rikenellaceae incertae sedis</taxon>
        <taxon>Candidatus Coprenecus</taxon>
    </lineage>
</organism>
<dbReference type="Proteomes" id="UP000886744">
    <property type="component" value="Unassembled WGS sequence"/>
</dbReference>
<dbReference type="NCBIfam" id="TIGR00739">
    <property type="entry name" value="yajC"/>
    <property type="match status" value="1"/>
</dbReference>
<reference evidence="12" key="2">
    <citation type="journal article" date="2021" name="PeerJ">
        <title>Extensive microbial diversity within the chicken gut microbiome revealed by metagenomics and culture.</title>
        <authorList>
            <person name="Gilroy R."/>
            <person name="Ravi A."/>
            <person name="Getino M."/>
            <person name="Pursley I."/>
            <person name="Horton D.L."/>
            <person name="Alikhan N.F."/>
            <person name="Baker D."/>
            <person name="Gharbi K."/>
            <person name="Hall N."/>
            <person name="Watson M."/>
            <person name="Adriaenssens E.M."/>
            <person name="Foster-Nyarko E."/>
            <person name="Jarju S."/>
            <person name="Secka A."/>
            <person name="Antonio M."/>
            <person name="Oren A."/>
            <person name="Chaudhuri R.R."/>
            <person name="La Ragione R."/>
            <person name="Hildebrand F."/>
            <person name="Pallen M.J."/>
        </authorList>
    </citation>
    <scope>NUCLEOTIDE SEQUENCE</scope>
    <source>
        <strain evidence="12">ChiHjej13B12-12457</strain>
    </source>
</reference>
<comment type="caution">
    <text evidence="12">The sequence shown here is derived from an EMBL/GenBank/DDBJ whole genome shotgun (WGS) entry which is preliminary data.</text>
</comment>
<evidence type="ECO:0000256" key="3">
    <source>
        <dbReference type="ARBA" id="ARBA00014962"/>
    </source>
</evidence>
<dbReference type="Pfam" id="PF02699">
    <property type="entry name" value="YajC"/>
    <property type="match status" value="1"/>
</dbReference>
<dbReference type="PANTHER" id="PTHR33909:SF1">
    <property type="entry name" value="SEC TRANSLOCON ACCESSORY COMPLEX SUBUNIT YAJC"/>
    <property type="match status" value="1"/>
</dbReference>
<keyword evidence="6 11" id="KW-0812">Transmembrane</keyword>
<reference evidence="12" key="1">
    <citation type="submission" date="2020-10" db="EMBL/GenBank/DDBJ databases">
        <authorList>
            <person name="Gilroy R."/>
        </authorList>
    </citation>
    <scope>NUCLEOTIDE SEQUENCE</scope>
    <source>
        <strain evidence="12">ChiHjej13B12-12457</strain>
    </source>
</reference>
<keyword evidence="8 11" id="KW-1133">Transmembrane helix</keyword>
<evidence type="ECO:0000256" key="10">
    <source>
        <dbReference type="ARBA" id="ARBA00023136"/>
    </source>
</evidence>
<evidence type="ECO:0000256" key="11">
    <source>
        <dbReference type="SAM" id="Phobius"/>
    </source>
</evidence>
<dbReference type="PANTHER" id="PTHR33909">
    <property type="entry name" value="SEC TRANSLOCON ACCESSORY COMPLEX SUBUNIT YAJC"/>
    <property type="match status" value="1"/>
</dbReference>
<comment type="subcellular location">
    <subcellularLocation>
        <location evidence="1">Cell membrane</location>
        <topology evidence="1">Single-pass membrane protein</topology>
    </subcellularLocation>
</comment>